<dbReference type="RefSeq" id="WP_379903757.1">
    <property type="nucleotide sequence ID" value="NZ_JBHRTR010000032.1"/>
</dbReference>
<comment type="caution">
    <text evidence="1">The sequence shown here is derived from an EMBL/GenBank/DDBJ whole genome shotgun (WGS) entry which is preliminary data.</text>
</comment>
<organism evidence="1 2">
    <name type="scientific">Marinibaculum pumilum</name>
    <dbReference type="NCBI Taxonomy" id="1766165"/>
    <lineage>
        <taxon>Bacteria</taxon>
        <taxon>Pseudomonadati</taxon>
        <taxon>Pseudomonadota</taxon>
        <taxon>Alphaproteobacteria</taxon>
        <taxon>Rhodospirillales</taxon>
        <taxon>Rhodospirillaceae</taxon>
        <taxon>Marinibaculum</taxon>
    </lineage>
</organism>
<evidence type="ECO:0000313" key="2">
    <source>
        <dbReference type="Proteomes" id="UP001595528"/>
    </source>
</evidence>
<dbReference type="Proteomes" id="UP001595528">
    <property type="component" value="Unassembled WGS sequence"/>
</dbReference>
<reference evidence="2" key="1">
    <citation type="journal article" date="2019" name="Int. J. Syst. Evol. Microbiol.">
        <title>The Global Catalogue of Microorganisms (GCM) 10K type strain sequencing project: providing services to taxonomists for standard genome sequencing and annotation.</title>
        <authorList>
            <consortium name="The Broad Institute Genomics Platform"/>
            <consortium name="The Broad Institute Genome Sequencing Center for Infectious Disease"/>
            <person name="Wu L."/>
            <person name="Ma J."/>
        </authorList>
    </citation>
    <scope>NUCLEOTIDE SEQUENCE [LARGE SCALE GENOMIC DNA]</scope>
    <source>
        <strain evidence="2">KCTC 42964</strain>
    </source>
</reference>
<protein>
    <submittedName>
        <fullName evidence="1">Hcp family type VI secretion system effector</fullName>
    </submittedName>
</protein>
<dbReference type="InterPro" id="IPR036624">
    <property type="entry name" value="Hcp1-lik_sf"/>
</dbReference>
<evidence type="ECO:0000313" key="1">
    <source>
        <dbReference type="EMBL" id="MFC3229493.1"/>
    </source>
</evidence>
<dbReference type="SUPFAM" id="SSF141452">
    <property type="entry name" value="Hcp1-like"/>
    <property type="match status" value="1"/>
</dbReference>
<gene>
    <name evidence="1" type="ORF">ACFOGJ_19755</name>
</gene>
<proteinExistence type="predicted"/>
<dbReference type="PANTHER" id="PTHR36152:SF1">
    <property type="entry name" value="UBIQUITIN-LIKE DOMAIN-CONTAINING PROTEIN"/>
    <property type="match status" value="1"/>
</dbReference>
<dbReference type="InterPro" id="IPR053165">
    <property type="entry name" value="HSI-I_assembly_Hcp1"/>
</dbReference>
<dbReference type="Pfam" id="PF05638">
    <property type="entry name" value="T6SS_HCP"/>
    <property type="match status" value="1"/>
</dbReference>
<accession>A0ABV7L4D6</accession>
<name>A0ABV7L4D6_9PROT</name>
<dbReference type="Gene3D" id="2.30.110.20">
    <property type="entry name" value="Hcp1-like"/>
    <property type="match status" value="1"/>
</dbReference>
<sequence length="179" mass="19286">MAQSENSYTQVTDVPMDGGEYIFIDAGSDLKGESKTDGFADQIVAFNVEAELTMPLRDASKGSGGRTAGKPSTSNWVISKVMDLSSTGWAKNLVQGKSIDSIKITWVRYEGGAAKKIREVTLKKAMVAGVKTGGWTDMPVEQITVQPGEIEDTYTQQDETATAKGSKNWGYNFLEGKSA</sequence>
<dbReference type="PANTHER" id="PTHR36152">
    <property type="entry name" value="CYTOPLASMIC PROTEIN-RELATED"/>
    <property type="match status" value="1"/>
</dbReference>
<keyword evidence="2" id="KW-1185">Reference proteome</keyword>
<dbReference type="EMBL" id="JBHRTR010000032">
    <property type="protein sequence ID" value="MFC3229493.1"/>
    <property type="molecule type" value="Genomic_DNA"/>
</dbReference>
<dbReference type="InterPro" id="IPR008514">
    <property type="entry name" value="T6SS_Hcp"/>
</dbReference>